<dbReference type="InterPro" id="IPR005170">
    <property type="entry name" value="Transptr-assoc_dom"/>
</dbReference>
<dbReference type="InterPro" id="IPR036318">
    <property type="entry name" value="FAD-bd_PCMH-like_sf"/>
</dbReference>
<evidence type="ECO:0000256" key="8">
    <source>
        <dbReference type="ARBA" id="ARBA00023136"/>
    </source>
</evidence>
<dbReference type="InterPro" id="IPR000644">
    <property type="entry name" value="CBS_dom"/>
</dbReference>
<feature type="domain" description="CBS" evidence="12">
    <location>
        <begin position="209"/>
        <end position="270"/>
    </location>
</feature>
<feature type="transmembrane region" description="Helical" evidence="11">
    <location>
        <begin position="6"/>
        <end position="25"/>
    </location>
</feature>
<feature type="transmembrane region" description="Helical" evidence="11">
    <location>
        <begin position="125"/>
        <end position="147"/>
    </location>
</feature>
<dbReference type="NCBIfam" id="NF008604">
    <property type="entry name" value="PRK11573.1"/>
    <property type="match status" value="1"/>
</dbReference>
<dbReference type="InterPro" id="IPR046342">
    <property type="entry name" value="CBS_dom_sf"/>
</dbReference>
<dbReference type="InterPro" id="IPR044751">
    <property type="entry name" value="Ion_transp-like_CBS"/>
</dbReference>
<evidence type="ECO:0000256" key="1">
    <source>
        <dbReference type="ARBA" id="ARBA00004651"/>
    </source>
</evidence>
<evidence type="ECO:0000259" key="12">
    <source>
        <dbReference type="PROSITE" id="PS51371"/>
    </source>
</evidence>
<keyword evidence="3" id="KW-1003">Cell membrane</keyword>
<dbReference type="GO" id="GO:0005886">
    <property type="term" value="C:plasma membrane"/>
    <property type="evidence" value="ECO:0007669"/>
    <property type="project" value="UniProtKB-SubCell"/>
</dbReference>
<evidence type="ECO:0000313" key="15">
    <source>
        <dbReference type="Proteomes" id="UP000193450"/>
    </source>
</evidence>
<evidence type="ECO:0000256" key="10">
    <source>
        <dbReference type="PROSITE-ProRule" id="PRU01193"/>
    </source>
</evidence>
<reference evidence="14 15" key="1">
    <citation type="submission" date="2016-11" db="EMBL/GenBank/DDBJ databases">
        <title>Trade-off between light-utilization and light-protection in marine flavobacteria.</title>
        <authorList>
            <person name="Kumagai Y."/>
        </authorList>
    </citation>
    <scope>NUCLEOTIDE SEQUENCE [LARGE SCALE GENOMIC DNA]</scope>
    <source>
        <strain evidence="14 15">NBRC 107125</strain>
    </source>
</reference>
<evidence type="ECO:0000259" key="13">
    <source>
        <dbReference type="PROSITE" id="PS51846"/>
    </source>
</evidence>
<dbReference type="EMBL" id="CP019343">
    <property type="protein sequence ID" value="ARN75388.1"/>
    <property type="molecule type" value="Genomic_DNA"/>
</dbReference>
<evidence type="ECO:0000256" key="7">
    <source>
        <dbReference type="ARBA" id="ARBA00023122"/>
    </source>
</evidence>
<proteinExistence type="inferred from homology"/>
<dbReference type="KEGG" id="osg:BST96_15475"/>
<dbReference type="Pfam" id="PF03471">
    <property type="entry name" value="CorC_HlyC"/>
    <property type="match status" value="1"/>
</dbReference>
<evidence type="ECO:0000256" key="6">
    <source>
        <dbReference type="ARBA" id="ARBA00022989"/>
    </source>
</evidence>
<dbReference type="PANTHER" id="PTHR22777:SF32">
    <property type="entry name" value="UPF0053 INNER MEMBRANE PROTEIN YFJD"/>
    <property type="match status" value="1"/>
</dbReference>
<dbReference type="AlphaFoldDB" id="A0A1X9NBH2"/>
<accession>A0A1X9NBH2</accession>
<keyword evidence="5" id="KW-0677">Repeat</keyword>
<dbReference type="Pfam" id="PF01595">
    <property type="entry name" value="CNNM"/>
    <property type="match status" value="1"/>
</dbReference>
<keyword evidence="7 9" id="KW-0129">CBS domain</keyword>
<dbReference type="RefSeq" id="WP_085759565.1">
    <property type="nucleotide sequence ID" value="NZ_CP019343.1"/>
</dbReference>
<dbReference type="OrthoDB" id="9797674at2"/>
<dbReference type="CDD" id="cd04590">
    <property type="entry name" value="CBS_pair_CorC_HlyC_assoc"/>
    <property type="match status" value="1"/>
</dbReference>
<dbReference type="PROSITE" id="PS51846">
    <property type="entry name" value="CNNM"/>
    <property type="match status" value="1"/>
</dbReference>
<sequence>MNELSLEVLFAILAVLLLLSAFFSSTETGMMSLNRYRLKHLRKKGHKGARRASRLLKRPDRLISLILIGNNLVNFVAASLFTVIVIRLWGEAASVVIGPVILTLVFLIFAEITPKTIAAFYPEKIAFPASAVLVPLLKVLYPLVWFINNITNNLLKLVGIDTRKQNDENLSHDELRTIVDDAGPHIPQRHQGMLLNILDLEQATVEDIMIPRNEVVGIDLDDDDDTLLEQLRSIEFTRIPVFEEDINNVIGIFHQRNVSRVIDEQGNIDRSSLMNQIREPYFTPEATPLHTQLVNFQQAKRRLGIVVDEYGVVQGVVTLEDILEEIVGEFTSNMTDQIKDIHAQPDGSFIIHGTATIRDINKGLDWELPADGPKTLNGLLLEQLESFPDGSACVAVENYYFEILEIKDNIATTVRSVKAEESSTEEEE</sequence>
<keyword evidence="15" id="KW-1185">Reference proteome</keyword>
<evidence type="ECO:0000256" key="3">
    <source>
        <dbReference type="ARBA" id="ARBA00022475"/>
    </source>
</evidence>
<dbReference type="InterPro" id="IPR016169">
    <property type="entry name" value="FAD-bd_PCMH_sub2"/>
</dbReference>
<dbReference type="Gene3D" id="3.30.465.10">
    <property type="match status" value="1"/>
</dbReference>
<dbReference type="SMART" id="SM01091">
    <property type="entry name" value="CorC_HlyC"/>
    <property type="match status" value="1"/>
</dbReference>
<dbReference type="Gene3D" id="3.10.580.10">
    <property type="entry name" value="CBS-domain"/>
    <property type="match status" value="1"/>
</dbReference>
<organism evidence="14 15">
    <name type="scientific">Oceanicoccus sagamiensis</name>
    <dbReference type="NCBI Taxonomy" id="716816"/>
    <lineage>
        <taxon>Bacteria</taxon>
        <taxon>Pseudomonadati</taxon>
        <taxon>Pseudomonadota</taxon>
        <taxon>Gammaproteobacteria</taxon>
        <taxon>Cellvibrionales</taxon>
        <taxon>Spongiibacteraceae</taxon>
        <taxon>Oceanicoccus</taxon>
    </lineage>
</organism>
<keyword evidence="6 10" id="KW-1133">Transmembrane helix</keyword>
<protein>
    <submittedName>
        <fullName evidence="14">Magnesium/cobalt efflux protein</fullName>
    </submittedName>
</protein>
<feature type="domain" description="CNNM transmembrane" evidence="13">
    <location>
        <begin position="2"/>
        <end position="192"/>
    </location>
</feature>
<dbReference type="PANTHER" id="PTHR22777">
    <property type="entry name" value="HEMOLYSIN-RELATED"/>
    <property type="match status" value="1"/>
</dbReference>
<dbReference type="GO" id="GO:0050660">
    <property type="term" value="F:flavin adenine dinucleotide binding"/>
    <property type="evidence" value="ECO:0007669"/>
    <property type="project" value="InterPro"/>
</dbReference>
<evidence type="ECO:0000256" key="5">
    <source>
        <dbReference type="ARBA" id="ARBA00022737"/>
    </source>
</evidence>
<evidence type="ECO:0000256" key="11">
    <source>
        <dbReference type="SAM" id="Phobius"/>
    </source>
</evidence>
<evidence type="ECO:0000313" key="14">
    <source>
        <dbReference type="EMBL" id="ARN75388.1"/>
    </source>
</evidence>
<dbReference type="SUPFAM" id="SSF56176">
    <property type="entry name" value="FAD-binding/transporter-associated domain-like"/>
    <property type="match status" value="1"/>
</dbReference>
<evidence type="ECO:0000256" key="9">
    <source>
        <dbReference type="PROSITE-ProRule" id="PRU00703"/>
    </source>
</evidence>
<dbReference type="PROSITE" id="PS51371">
    <property type="entry name" value="CBS"/>
    <property type="match status" value="2"/>
</dbReference>
<comment type="similarity">
    <text evidence="2">Belongs to the UPF0053 family.</text>
</comment>
<evidence type="ECO:0000256" key="2">
    <source>
        <dbReference type="ARBA" id="ARBA00006337"/>
    </source>
</evidence>
<dbReference type="Proteomes" id="UP000193450">
    <property type="component" value="Chromosome"/>
</dbReference>
<dbReference type="InterPro" id="IPR002550">
    <property type="entry name" value="CNNM"/>
</dbReference>
<gene>
    <name evidence="14" type="ORF">BST96_15475</name>
</gene>
<evidence type="ECO:0000256" key="4">
    <source>
        <dbReference type="ARBA" id="ARBA00022692"/>
    </source>
</evidence>
<dbReference type="Pfam" id="PF00571">
    <property type="entry name" value="CBS"/>
    <property type="match status" value="2"/>
</dbReference>
<keyword evidence="8 10" id="KW-0472">Membrane</keyword>
<name>A0A1X9NBH2_9GAMM</name>
<comment type="subcellular location">
    <subcellularLocation>
        <location evidence="1">Cell membrane</location>
        <topology evidence="1">Multi-pass membrane protein</topology>
    </subcellularLocation>
</comment>
<feature type="domain" description="CBS" evidence="12">
    <location>
        <begin position="274"/>
        <end position="332"/>
    </location>
</feature>
<feature type="transmembrane region" description="Helical" evidence="11">
    <location>
        <begin position="62"/>
        <end position="86"/>
    </location>
</feature>
<feature type="transmembrane region" description="Helical" evidence="11">
    <location>
        <begin position="92"/>
        <end position="113"/>
    </location>
</feature>
<dbReference type="SUPFAM" id="SSF54631">
    <property type="entry name" value="CBS-domain pair"/>
    <property type="match status" value="1"/>
</dbReference>
<keyword evidence="4 10" id="KW-0812">Transmembrane</keyword>